<protein>
    <submittedName>
        <fullName evidence="2">Uncharacterized protein</fullName>
    </submittedName>
</protein>
<proteinExistence type="predicted"/>
<reference evidence="2" key="1">
    <citation type="submission" date="2023-03" db="UniProtKB">
        <authorList>
            <consortium name="EnsemblPlants"/>
        </authorList>
    </citation>
    <scope>IDENTIFICATION</scope>
</reference>
<accession>A0A9I9D5R1</accession>
<evidence type="ECO:0000313" key="2">
    <source>
        <dbReference type="EnsemblPlants" id="MELO3C013222.2.1"/>
    </source>
</evidence>
<evidence type="ECO:0000256" key="1">
    <source>
        <dbReference type="SAM" id="MobiDB-lite"/>
    </source>
</evidence>
<feature type="region of interest" description="Disordered" evidence="1">
    <location>
        <begin position="40"/>
        <end position="59"/>
    </location>
</feature>
<feature type="compositionally biased region" description="Polar residues" evidence="1">
    <location>
        <begin position="46"/>
        <end position="59"/>
    </location>
</feature>
<dbReference type="Gramene" id="MELO3C013222.2.1">
    <property type="protein sequence ID" value="MELO3C013222.2.1"/>
    <property type="gene ID" value="MELO3C013222.2"/>
</dbReference>
<organism evidence="2">
    <name type="scientific">Cucumis melo</name>
    <name type="common">Muskmelon</name>
    <dbReference type="NCBI Taxonomy" id="3656"/>
    <lineage>
        <taxon>Eukaryota</taxon>
        <taxon>Viridiplantae</taxon>
        <taxon>Streptophyta</taxon>
        <taxon>Embryophyta</taxon>
        <taxon>Tracheophyta</taxon>
        <taxon>Spermatophyta</taxon>
        <taxon>Magnoliopsida</taxon>
        <taxon>eudicotyledons</taxon>
        <taxon>Gunneridae</taxon>
        <taxon>Pentapetalae</taxon>
        <taxon>rosids</taxon>
        <taxon>fabids</taxon>
        <taxon>Cucurbitales</taxon>
        <taxon>Cucurbitaceae</taxon>
        <taxon>Benincaseae</taxon>
        <taxon>Cucumis</taxon>
    </lineage>
</organism>
<dbReference type="AlphaFoldDB" id="A0A9I9D5R1"/>
<sequence>MEDELNVAIMSGTQQIDMMNKNGGKGWTQKRALELEKQGLDRLARNRQSPITSATKKSS</sequence>
<dbReference type="EnsemblPlants" id="MELO3C013222.2.1">
    <property type="protein sequence ID" value="MELO3C013222.2.1"/>
    <property type="gene ID" value="MELO3C013222.2"/>
</dbReference>
<name>A0A9I9D5R1_CUCME</name>